<keyword evidence="6" id="KW-0915">Sodium</keyword>
<dbReference type="GO" id="GO:0015297">
    <property type="term" value="F:antiporter activity"/>
    <property type="evidence" value="ECO:0007669"/>
    <property type="project" value="UniProtKB-KW"/>
</dbReference>
<keyword evidence="3" id="KW-0050">Antiport</keyword>
<dbReference type="GO" id="GO:1902600">
    <property type="term" value="P:proton transmembrane transport"/>
    <property type="evidence" value="ECO:0007669"/>
    <property type="project" value="InterPro"/>
</dbReference>
<keyword evidence="7" id="KW-0406">Ion transport</keyword>
<evidence type="ECO:0000256" key="1">
    <source>
        <dbReference type="ARBA" id="ARBA00004141"/>
    </source>
</evidence>
<evidence type="ECO:0000256" key="8">
    <source>
        <dbReference type="ARBA" id="ARBA00023136"/>
    </source>
</evidence>
<feature type="transmembrane region" description="Helical" evidence="10">
    <location>
        <begin position="200"/>
        <end position="220"/>
    </location>
</feature>
<dbReference type="InterPro" id="IPR006153">
    <property type="entry name" value="Cation/H_exchanger_TM"/>
</dbReference>
<sequence>METDEIYVALLELFSLLALAQGGRLLLRKYFIPALVAEIIVGIVFSPYALGGVINSILQVNLFSINNYVVLFANFSVILLIFAAGLSHGFKNLRSSGFLGFLAATLGAVIPTYLVFVVFSLVYDTQVALLMGAASAATSLAATVSIVDEYKLYRENFSRLLISAAAIDDVVALIILSTVVELITLGSLPLVQTTLRVLELSLAWIVIFFVAVFLIPKILTVVRDEIVDNISLVILFVLVLIMLVVGFSPVIAAFIAGVAIAESVKSKRVNGFTETLISIFGPLFFVYVGMETPFYIFFNLNDLLLGLLLSFLAIVGKIFGILPVAYFYTKNLKQSIITAVGMIPRGEIGLVVATVGLSGNVLDVSQYSQIVIMALITTFLGSYIFSTLIRKWIIVKSG</sequence>
<evidence type="ECO:0000313" key="13">
    <source>
        <dbReference type="EMBL" id="ALU31992.1"/>
    </source>
</evidence>
<keyword evidence="2" id="KW-0813">Transport</keyword>
<evidence type="ECO:0000256" key="10">
    <source>
        <dbReference type="SAM" id="Phobius"/>
    </source>
</evidence>
<dbReference type="PANTHER" id="PTHR43562">
    <property type="entry name" value="NAPA-TYPE SODIUM/HYDROGEN ANTIPORTER"/>
    <property type="match status" value="1"/>
</dbReference>
<feature type="transmembrane region" description="Helical" evidence="10">
    <location>
        <begin position="98"/>
        <end position="122"/>
    </location>
</feature>
<evidence type="ECO:0000256" key="5">
    <source>
        <dbReference type="ARBA" id="ARBA00022989"/>
    </source>
</evidence>
<keyword evidence="5 10" id="KW-1133">Transmembrane helix</keyword>
<dbReference type="PaxDb" id="1435377-SUSAZ_01855"/>
<feature type="transmembrane region" description="Helical" evidence="10">
    <location>
        <begin position="39"/>
        <end position="62"/>
    </location>
</feature>
<dbReference type="PANTHER" id="PTHR43562:SF3">
    <property type="entry name" value="SODIUM ION_PROTON EXCHANGER (EUROFUNG)"/>
    <property type="match status" value="1"/>
</dbReference>
<dbReference type="EMBL" id="CP013695">
    <property type="protein sequence ID" value="ALU31992.1"/>
    <property type="molecule type" value="Genomic_DNA"/>
</dbReference>
<dbReference type="OMA" id="FIIGPHT"/>
<evidence type="ECO:0000256" key="4">
    <source>
        <dbReference type="ARBA" id="ARBA00022692"/>
    </source>
</evidence>
<keyword evidence="4 10" id="KW-0812">Transmembrane</keyword>
<dbReference type="OrthoDB" id="12029at2157"/>
<feature type="transmembrane region" description="Helical" evidence="10">
    <location>
        <begin position="305"/>
        <end position="328"/>
    </location>
</feature>
<evidence type="ECO:0000256" key="3">
    <source>
        <dbReference type="ARBA" id="ARBA00022449"/>
    </source>
</evidence>
<evidence type="ECO:0000313" key="12">
    <source>
        <dbReference type="EMBL" id="ALU29263.1"/>
    </source>
</evidence>
<reference evidence="14 15" key="1">
    <citation type="submission" date="2015-12" db="EMBL/GenBank/DDBJ databases">
        <title>A stable core within a dynamic pangenome in Sulfolobus acidocaldarius.</title>
        <authorList>
            <person name="Anderson R."/>
            <person name="Kouris A."/>
            <person name="Seward C."/>
            <person name="Campbell K."/>
            <person name="Whitaker R."/>
        </authorList>
    </citation>
    <scope>NUCLEOTIDE SEQUENCE [LARGE SCALE GENOMIC DNA]</scope>
    <source>
        <strain evidence="12 15">GG12-C01-09</strain>
        <strain evidence="13 14">NG05B_CO5_07</strain>
    </source>
</reference>
<dbReference type="Proteomes" id="UP000060043">
    <property type="component" value="Chromosome"/>
</dbReference>
<proteinExistence type="predicted"/>
<evidence type="ECO:0000313" key="14">
    <source>
        <dbReference type="Proteomes" id="UP000060043"/>
    </source>
</evidence>
<dbReference type="EMBL" id="CP013694">
    <property type="protein sequence ID" value="ALU29263.1"/>
    <property type="molecule type" value="Genomic_DNA"/>
</dbReference>
<dbReference type="Gene3D" id="1.20.1530.20">
    <property type="match status" value="1"/>
</dbReference>
<feature type="domain" description="Cation/H+ exchanger transmembrane" evidence="11">
    <location>
        <begin position="23"/>
        <end position="389"/>
    </location>
</feature>
<feature type="transmembrane region" description="Helical" evidence="10">
    <location>
        <begin position="367"/>
        <end position="389"/>
    </location>
</feature>
<dbReference type="InterPro" id="IPR038770">
    <property type="entry name" value="Na+/solute_symporter_sf"/>
</dbReference>
<comment type="subcellular location">
    <subcellularLocation>
        <location evidence="1">Membrane</location>
        <topology evidence="1">Multi-pass membrane protein</topology>
    </subcellularLocation>
</comment>
<evidence type="ECO:0000313" key="15">
    <source>
        <dbReference type="Proteomes" id="UP000065473"/>
    </source>
</evidence>
<evidence type="ECO:0000256" key="6">
    <source>
        <dbReference type="ARBA" id="ARBA00023053"/>
    </source>
</evidence>
<dbReference type="RefSeq" id="WP_011277282.1">
    <property type="nucleotide sequence ID" value="NZ_BHWZ01000001.1"/>
</dbReference>
<feature type="transmembrane region" description="Helical" evidence="10">
    <location>
        <begin position="128"/>
        <end position="148"/>
    </location>
</feature>
<dbReference type="GO" id="GO:0016020">
    <property type="term" value="C:membrane"/>
    <property type="evidence" value="ECO:0007669"/>
    <property type="project" value="UniProtKB-SubCell"/>
</dbReference>
<gene>
    <name evidence="12" type="ORF">ATY89_04465</name>
    <name evidence="13" type="ORF">ATZ20_07490</name>
</gene>
<feature type="transmembrane region" description="Helical" evidence="10">
    <location>
        <begin position="232"/>
        <end position="256"/>
    </location>
</feature>
<feature type="transmembrane region" description="Helical" evidence="10">
    <location>
        <begin position="276"/>
        <end position="298"/>
    </location>
</feature>
<protein>
    <submittedName>
        <fullName evidence="12">Sodium:proton antiporter</fullName>
    </submittedName>
</protein>
<dbReference type="GO" id="GO:0006814">
    <property type="term" value="P:sodium ion transport"/>
    <property type="evidence" value="ECO:0007669"/>
    <property type="project" value="UniProtKB-KW"/>
</dbReference>
<evidence type="ECO:0000256" key="7">
    <source>
        <dbReference type="ARBA" id="ARBA00023065"/>
    </source>
</evidence>
<dbReference type="Pfam" id="PF00999">
    <property type="entry name" value="Na_H_Exchanger"/>
    <property type="match status" value="1"/>
</dbReference>
<evidence type="ECO:0000259" key="11">
    <source>
        <dbReference type="Pfam" id="PF00999"/>
    </source>
</evidence>
<evidence type="ECO:0000256" key="2">
    <source>
        <dbReference type="ARBA" id="ARBA00022448"/>
    </source>
</evidence>
<dbReference type="GeneID" id="14550893"/>
<name>A0A0U3H2Y0_9CREN</name>
<keyword evidence="8 10" id="KW-0472">Membrane</keyword>
<feature type="transmembrane region" description="Helical" evidence="10">
    <location>
        <begin position="6"/>
        <end position="27"/>
    </location>
</feature>
<feature type="transmembrane region" description="Helical" evidence="10">
    <location>
        <begin position="160"/>
        <end position="180"/>
    </location>
</feature>
<accession>A0A0U3H2Y0</accession>
<dbReference type="STRING" id="1435377.SUSAZ_01855"/>
<feature type="transmembrane region" description="Helical" evidence="10">
    <location>
        <begin position="68"/>
        <end position="86"/>
    </location>
</feature>
<evidence type="ECO:0000256" key="9">
    <source>
        <dbReference type="ARBA" id="ARBA00023201"/>
    </source>
</evidence>
<dbReference type="AlphaFoldDB" id="A0A0U3H2Y0"/>
<organism evidence="12 15">
    <name type="scientific">Sulfolobus acidocaldarius</name>
    <dbReference type="NCBI Taxonomy" id="2285"/>
    <lineage>
        <taxon>Archaea</taxon>
        <taxon>Thermoproteota</taxon>
        <taxon>Thermoprotei</taxon>
        <taxon>Sulfolobales</taxon>
        <taxon>Sulfolobaceae</taxon>
        <taxon>Sulfolobus</taxon>
    </lineage>
</organism>
<keyword evidence="9" id="KW-0739">Sodium transport</keyword>
<dbReference type="Proteomes" id="UP000065473">
    <property type="component" value="Chromosome"/>
</dbReference>